<keyword evidence="3" id="KW-0732">Signal</keyword>
<gene>
    <name evidence="4" type="ORF">MUB46_23670</name>
</gene>
<reference evidence="4 5" key="1">
    <citation type="submission" date="2022-04" db="EMBL/GenBank/DDBJ databases">
        <authorList>
            <person name="Ye Y.-Q."/>
            <person name="Du Z.-J."/>
        </authorList>
    </citation>
    <scope>NUCLEOTIDE SEQUENCE [LARGE SCALE GENOMIC DNA]</scope>
    <source>
        <strain evidence="4 5">A6E488</strain>
    </source>
</reference>
<dbReference type="Proteomes" id="UP001320898">
    <property type="component" value="Unassembled WGS sequence"/>
</dbReference>
<dbReference type="AlphaFoldDB" id="A0AAW5R4K7"/>
<keyword evidence="5" id="KW-1185">Reference proteome</keyword>
<keyword evidence="2" id="KW-0472">Membrane</keyword>
<name>A0AAW5R4K7_9HYPH</name>
<dbReference type="RefSeq" id="WP_261618457.1">
    <property type="nucleotide sequence ID" value="NZ_JALIDZ010000016.1"/>
</dbReference>
<keyword evidence="2" id="KW-1133">Transmembrane helix</keyword>
<evidence type="ECO:0000256" key="1">
    <source>
        <dbReference type="SAM" id="MobiDB-lite"/>
    </source>
</evidence>
<organism evidence="4 5">
    <name type="scientific">Microbaculum marinisediminis</name>
    <dbReference type="NCBI Taxonomy" id="2931392"/>
    <lineage>
        <taxon>Bacteria</taxon>
        <taxon>Pseudomonadati</taxon>
        <taxon>Pseudomonadota</taxon>
        <taxon>Alphaproteobacteria</taxon>
        <taxon>Hyphomicrobiales</taxon>
        <taxon>Tepidamorphaceae</taxon>
        <taxon>Microbaculum</taxon>
    </lineage>
</organism>
<feature type="signal peptide" evidence="3">
    <location>
        <begin position="1"/>
        <end position="34"/>
    </location>
</feature>
<comment type="caution">
    <text evidence="4">The sequence shown here is derived from an EMBL/GenBank/DDBJ whole genome shotgun (WGS) entry which is preliminary data.</text>
</comment>
<evidence type="ECO:0000313" key="4">
    <source>
        <dbReference type="EMBL" id="MCT8974868.1"/>
    </source>
</evidence>
<feature type="region of interest" description="Disordered" evidence="1">
    <location>
        <begin position="41"/>
        <end position="68"/>
    </location>
</feature>
<sequence length="126" mass="12894">MTHTKVATDRKRGGRWAFAAIVAAALLATPVAVPHAVGATSDGFTGPVSMESAQSATRSDTQSAAPSRRAGLIGVAVPSLTPGLPPPHLSSLSDRRIVAGVILVLFAGLGTLTVSMWRELGRRAGL</sequence>
<evidence type="ECO:0000313" key="5">
    <source>
        <dbReference type="Proteomes" id="UP001320898"/>
    </source>
</evidence>
<feature type="chain" id="PRO_5043554621" evidence="3">
    <location>
        <begin position="35"/>
        <end position="126"/>
    </location>
</feature>
<protein>
    <submittedName>
        <fullName evidence="4">Uncharacterized protein</fullName>
    </submittedName>
</protein>
<dbReference type="EMBL" id="JALIDZ010000016">
    <property type="protein sequence ID" value="MCT8974868.1"/>
    <property type="molecule type" value="Genomic_DNA"/>
</dbReference>
<evidence type="ECO:0000256" key="3">
    <source>
        <dbReference type="SAM" id="SignalP"/>
    </source>
</evidence>
<feature type="compositionally biased region" description="Polar residues" evidence="1">
    <location>
        <begin position="51"/>
        <end position="65"/>
    </location>
</feature>
<evidence type="ECO:0000256" key="2">
    <source>
        <dbReference type="SAM" id="Phobius"/>
    </source>
</evidence>
<keyword evidence="2" id="KW-0812">Transmembrane</keyword>
<accession>A0AAW5R4K7</accession>
<feature type="transmembrane region" description="Helical" evidence="2">
    <location>
        <begin position="97"/>
        <end position="117"/>
    </location>
</feature>
<proteinExistence type="predicted"/>